<dbReference type="NCBIfam" id="NF001377">
    <property type="entry name" value="PRK00278.2-4"/>
    <property type="match status" value="1"/>
</dbReference>
<dbReference type="OrthoDB" id="9804217at2"/>
<keyword evidence="5 9" id="KW-0210">Decarboxylase</keyword>
<dbReference type="UniPathway" id="UPA00035">
    <property type="reaction ID" value="UER00043"/>
</dbReference>
<dbReference type="SUPFAM" id="SSF51366">
    <property type="entry name" value="Ribulose-phoshate binding barrel"/>
    <property type="match status" value="1"/>
</dbReference>
<keyword evidence="7 9" id="KW-0057">Aromatic amino acid biosynthesis</keyword>
<dbReference type="PANTHER" id="PTHR22854:SF2">
    <property type="entry name" value="INDOLE-3-GLYCEROL-PHOSPHATE SYNTHASE"/>
    <property type="match status" value="1"/>
</dbReference>
<comment type="pathway">
    <text evidence="2 9">Amino-acid biosynthesis; L-tryptophan biosynthesis; L-tryptophan from chorismate: step 4/5.</text>
</comment>
<dbReference type="InterPro" id="IPR001468">
    <property type="entry name" value="Indole-3-GlycerolPSynthase_CS"/>
</dbReference>
<dbReference type="GO" id="GO:0004425">
    <property type="term" value="F:indole-3-glycerol-phosphate synthase activity"/>
    <property type="evidence" value="ECO:0007669"/>
    <property type="project" value="UniProtKB-UniRule"/>
</dbReference>
<accession>A0A1M6G251</accession>
<dbReference type="InterPro" id="IPR013798">
    <property type="entry name" value="Indole-3-glycerol_P_synth_dom"/>
</dbReference>
<organism evidence="11 12">
    <name type="scientific">Desulfosporosinus lacus DSM 15449</name>
    <dbReference type="NCBI Taxonomy" id="1121420"/>
    <lineage>
        <taxon>Bacteria</taxon>
        <taxon>Bacillati</taxon>
        <taxon>Bacillota</taxon>
        <taxon>Clostridia</taxon>
        <taxon>Eubacteriales</taxon>
        <taxon>Desulfitobacteriaceae</taxon>
        <taxon>Desulfosporosinus</taxon>
    </lineage>
</organism>
<sequence>MILDQIALYTTGRVDALKKGKSFDKIEKEALAIKNEKPFAFEKALSNNEMAFICEVKKASPSKGIISESFPYLKIAQEYESAGANAISVLTEPKFFLGSDSYLSEIKAQVNIPVLRKDFIIDSFQIYESKIIGADAVLLICSLLDTNRLSEYIKIADSLGLSALVETHTEEEINSALKAGARLIGINNRNLKTFEVDLNTTATLRHLVPKEVLLVSESGIRKAEDIMRLRKSDVDAVLIGEAFMRNEDKAAVMKNLRGKRGEGP</sequence>
<evidence type="ECO:0000256" key="5">
    <source>
        <dbReference type="ARBA" id="ARBA00022793"/>
    </source>
</evidence>
<keyword evidence="12" id="KW-1185">Reference proteome</keyword>
<dbReference type="InterPro" id="IPR045186">
    <property type="entry name" value="Indole-3-glycerol_P_synth"/>
</dbReference>
<evidence type="ECO:0000313" key="12">
    <source>
        <dbReference type="Proteomes" id="UP000183954"/>
    </source>
</evidence>
<evidence type="ECO:0000256" key="1">
    <source>
        <dbReference type="ARBA" id="ARBA00001633"/>
    </source>
</evidence>
<proteinExistence type="inferred from homology"/>
<feature type="domain" description="Indole-3-glycerol phosphate synthase" evidence="10">
    <location>
        <begin position="3"/>
        <end position="256"/>
    </location>
</feature>
<evidence type="ECO:0000256" key="3">
    <source>
        <dbReference type="ARBA" id="ARBA00008737"/>
    </source>
</evidence>
<protein>
    <recommendedName>
        <fullName evidence="9">Indole-3-glycerol phosphate synthase</fullName>
        <shortName evidence="9">IGPS</shortName>
        <ecNumber evidence="9">4.1.1.48</ecNumber>
    </recommendedName>
</protein>
<dbReference type="HAMAP" id="MF_00134_B">
    <property type="entry name" value="IGPS_B"/>
    <property type="match status" value="1"/>
</dbReference>
<evidence type="ECO:0000256" key="7">
    <source>
        <dbReference type="ARBA" id="ARBA00023141"/>
    </source>
</evidence>
<keyword evidence="4 9" id="KW-0028">Amino-acid biosynthesis</keyword>
<dbReference type="Gene3D" id="3.20.20.70">
    <property type="entry name" value="Aldolase class I"/>
    <property type="match status" value="1"/>
</dbReference>
<dbReference type="FunFam" id="3.20.20.70:FF:000024">
    <property type="entry name" value="Indole-3-glycerol phosphate synthase"/>
    <property type="match status" value="1"/>
</dbReference>
<dbReference type="HAMAP" id="MF_00134_A">
    <property type="entry name" value="IGPS_A"/>
    <property type="match status" value="1"/>
</dbReference>
<evidence type="ECO:0000256" key="2">
    <source>
        <dbReference type="ARBA" id="ARBA00004696"/>
    </source>
</evidence>
<dbReference type="STRING" id="1121420.SAMN02746098_05051"/>
<gene>
    <name evidence="9" type="primary">trpC</name>
    <name evidence="11" type="ORF">SAMN02746098_05051</name>
</gene>
<dbReference type="Pfam" id="PF00218">
    <property type="entry name" value="IGPS"/>
    <property type="match status" value="1"/>
</dbReference>
<dbReference type="GO" id="GO:0000162">
    <property type="term" value="P:L-tryptophan biosynthetic process"/>
    <property type="evidence" value="ECO:0007669"/>
    <property type="project" value="UniProtKB-UniRule"/>
</dbReference>
<dbReference type="AlphaFoldDB" id="A0A1M6G251"/>
<name>A0A1M6G251_9FIRM</name>
<dbReference type="EC" id="4.1.1.48" evidence="9"/>
<keyword evidence="8 9" id="KW-0456">Lyase</keyword>
<dbReference type="PANTHER" id="PTHR22854">
    <property type="entry name" value="TRYPTOPHAN BIOSYNTHESIS PROTEIN"/>
    <property type="match status" value="1"/>
</dbReference>
<dbReference type="EMBL" id="FQXJ01000034">
    <property type="protein sequence ID" value="SHJ04061.1"/>
    <property type="molecule type" value="Genomic_DNA"/>
</dbReference>
<dbReference type="GO" id="GO:0004640">
    <property type="term" value="F:phosphoribosylanthranilate isomerase activity"/>
    <property type="evidence" value="ECO:0007669"/>
    <property type="project" value="TreeGrafter"/>
</dbReference>
<comment type="similarity">
    <text evidence="3 9">Belongs to the TrpC family.</text>
</comment>
<dbReference type="Proteomes" id="UP000183954">
    <property type="component" value="Unassembled WGS sequence"/>
</dbReference>
<dbReference type="InterPro" id="IPR013785">
    <property type="entry name" value="Aldolase_TIM"/>
</dbReference>
<evidence type="ECO:0000256" key="6">
    <source>
        <dbReference type="ARBA" id="ARBA00022822"/>
    </source>
</evidence>
<evidence type="ECO:0000313" key="11">
    <source>
        <dbReference type="EMBL" id="SHJ04061.1"/>
    </source>
</evidence>
<evidence type="ECO:0000256" key="8">
    <source>
        <dbReference type="ARBA" id="ARBA00023239"/>
    </source>
</evidence>
<evidence type="ECO:0000256" key="4">
    <source>
        <dbReference type="ARBA" id="ARBA00022605"/>
    </source>
</evidence>
<keyword evidence="6 9" id="KW-0822">Tryptophan biosynthesis</keyword>
<evidence type="ECO:0000256" key="9">
    <source>
        <dbReference type="HAMAP-Rule" id="MF_00134"/>
    </source>
</evidence>
<evidence type="ECO:0000259" key="10">
    <source>
        <dbReference type="Pfam" id="PF00218"/>
    </source>
</evidence>
<dbReference type="CDD" id="cd00331">
    <property type="entry name" value="IGPS"/>
    <property type="match status" value="1"/>
</dbReference>
<comment type="catalytic activity">
    <reaction evidence="1 9">
        <text>1-(2-carboxyphenylamino)-1-deoxy-D-ribulose 5-phosphate + H(+) = (1S,2R)-1-C-(indol-3-yl)glycerol 3-phosphate + CO2 + H2O</text>
        <dbReference type="Rhea" id="RHEA:23476"/>
        <dbReference type="ChEBI" id="CHEBI:15377"/>
        <dbReference type="ChEBI" id="CHEBI:15378"/>
        <dbReference type="ChEBI" id="CHEBI:16526"/>
        <dbReference type="ChEBI" id="CHEBI:58613"/>
        <dbReference type="ChEBI" id="CHEBI:58866"/>
        <dbReference type="EC" id="4.1.1.48"/>
    </reaction>
</comment>
<dbReference type="InterPro" id="IPR011060">
    <property type="entry name" value="RibuloseP-bd_barrel"/>
</dbReference>
<dbReference type="PROSITE" id="PS00614">
    <property type="entry name" value="IGPS"/>
    <property type="match status" value="1"/>
</dbReference>
<dbReference type="RefSeq" id="WP_073033184.1">
    <property type="nucleotide sequence ID" value="NZ_FQXJ01000034.1"/>
</dbReference>
<reference evidence="12" key="1">
    <citation type="submission" date="2016-11" db="EMBL/GenBank/DDBJ databases">
        <authorList>
            <person name="Varghese N."/>
            <person name="Submissions S."/>
        </authorList>
    </citation>
    <scope>NUCLEOTIDE SEQUENCE [LARGE SCALE GENOMIC DNA]</scope>
    <source>
        <strain evidence="12">DSM 15449</strain>
    </source>
</reference>